<evidence type="ECO:0000256" key="1">
    <source>
        <dbReference type="SAM" id="Phobius"/>
    </source>
</evidence>
<reference evidence="3" key="1">
    <citation type="submission" date="2016-06" db="EMBL/GenBank/DDBJ databases">
        <title>Parallel loss of symbiosis genes in relatives of nitrogen-fixing non-legume Parasponia.</title>
        <authorList>
            <person name="Van Velzen R."/>
            <person name="Holmer R."/>
            <person name="Bu F."/>
            <person name="Rutten L."/>
            <person name="Van Zeijl A."/>
            <person name="Liu W."/>
            <person name="Santuari L."/>
            <person name="Cao Q."/>
            <person name="Sharma T."/>
            <person name="Shen D."/>
            <person name="Roswanjaya Y."/>
            <person name="Wardhani T."/>
            <person name="Kalhor M.S."/>
            <person name="Jansen J."/>
            <person name="Van den Hoogen J."/>
            <person name="Gungor B."/>
            <person name="Hartog M."/>
            <person name="Hontelez J."/>
            <person name="Verver J."/>
            <person name="Yang W.-C."/>
            <person name="Schijlen E."/>
            <person name="Repin R."/>
            <person name="Schilthuizen M."/>
            <person name="Schranz E."/>
            <person name="Heidstra R."/>
            <person name="Miyata K."/>
            <person name="Fedorova E."/>
            <person name="Kohlen W."/>
            <person name="Bisseling T."/>
            <person name="Smit S."/>
            <person name="Geurts R."/>
        </authorList>
    </citation>
    <scope>NUCLEOTIDE SEQUENCE [LARGE SCALE GENOMIC DNA]</scope>
    <source>
        <strain evidence="3">cv. WU1-14</strain>
    </source>
</reference>
<evidence type="ECO:0000313" key="2">
    <source>
        <dbReference type="EMBL" id="PON34707.1"/>
    </source>
</evidence>
<protein>
    <recommendedName>
        <fullName evidence="4">Transmembrane protein</fullName>
    </recommendedName>
</protein>
<gene>
    <name evidence="2" type="ORF">PanWU01x14_342110</name>
</gene>
<feature type="non-terminal residue" evidence="2">
    <location>
        <position position="164"/>
    </location>
</feature>
<keyword evidence="1" id="KW-1133">Transmembrane helix</keyword>
<comment type="caution">
    <text evidence="2">The sequence shown here is derived from an EMBL/GenBank/DDBJ whole genome shotgun (WGS) entry which is preliminary data.</text>
</comment>
<name>A0A2P5ADT4_PARAD</name>
<proteinExistence type="predicted"/>
<feature type="transmembrane region" description="Helical" evidence="1">
    <location>
        <begin position="52"/>
        <end position="74"/>
    </location>
</feature>
<evidence type="ECO:0008006" key="4">
    <source>
        <dbReference type="Google" id="ProtNLM"/>
    </source>
</evidence>
<accession>A0A2P5ADT4</accession>
<dbReference type="EMBL" id="JXTB01000646">
    <property type="protein sequence ID" value="PON34707.1"/>
    <property type="molecule type" value="Genomic_DNA"/>
</dbReference>
<keyword evidence="1" id="KW-0472">Membrane</keyword>
<sequence length="164" mass="19056">MGAGSRISFHLCWFLYCLVSGTSVFACLHLNACKLLYPWKSLLLVLSHVYRWFYRVSHVFELVVLCVMVWVSYLPRKGRLRFSEFMCTLVAFDSSNFWCLVFWGLAVAAGYMLVCHDNPLFIGGVVFSSSTKPYFFRLHLLNCCSLQPYYCVLNHISTFLFFFS</sequence>
<dbReference type="PROSITE" id="PS51257">
    <property type="entry name" value="PROKAR_LIPOPROTEIN"/>
    <property type="match status" value="1"/>
</dbReference>
<dbReference type="AlphaFoldDB" id="A0A2P5ADT4"/>
<dbReference type="OrthoDB" id="10442977at2759"/>
<feature type="transmembrane region" description="Helical" evidence="1">
    <location>
        <begin position="95"/>
        <end position="114"/>
    </location>
</feature>
<keyword evidence="3" id="KW-1185">Reference proteome</keyword>
<keyword evidence="1" id="KW-0812">Transmembrane</keyword>
<organism evidence="2 3">
    <name type="scientific">Parasponia andersonii</name>
    <name type="common">Sponia andersonii</name>
    <dbReference type="NCBI Taxonomy" id="3476"/>
    <lineage>
        <taxon>Eukaryota</taxon>
        <taxon>Viridiplantae</taxon>
        <taxon>Streptophyta</taxon>
        <taxon>Embryophyta</taxon>
        <taxon>Tracheophyta</taxon>
        <taxon>Spermatophyta</taxon>
        <taxon>Magnoliopsida</taxon>
        <taxon>eudicotyledons</taxon>
        <taxon>Gunneridae</taxon>
        <taxon>Pentapetalae</taxon>
        <taxon>rosids</taxon>
        <taxon>fabids</taxon>
        <taxon>Rosales</taxon>
        <taxon>Cannabaceae</taxon>
        <taxon>Parasponia</taxon>
    </lineage>
</organism>
<feature type="transmembrane region" description="Helical" evidence="1">
    <location>
        <begin position="12"/>
        <end position="32"/>
    </location>
</feature>
<evidence type="ECO:0000313" key="3">
    <source>
        <dbReference type="Proteomes" id="UP000237105"/>
    </source>
</evidence>
<dbReference type="Proteomes" id="UP000237105">
    <property type="component" value="Unassembled WGS sequence"/>
</dbReference>